<name>A0A383ES00_9ZZZZ</name>
<organism evidence="1">
    <name type="scientific">marine metagenome</name>
    <dbReference type="NCBI Taxonomy" id="408172"/>
    <lineage>
        <taxon>unclassified sequences</taxon>
        <taxon>metagenomes</taxon>
        <taxon>ecological metagenomes</taxon>
    </lineage>
</organism>
<dbReference type="EMBL" id="UINC01228149">
    <property type="protein sequence ID" value="SVE59344.1"/>
    <property type="molecule type" value="Genomic_DNA"/>
</dbReference>
<proteinExistence type="predicted"/>
<gene>
    <name evidence="1" type="ORF">METZ01_LOCUS512198</name>
</gene>
<accession>A0A383ES00</accession>
<protein>
    <submittedName>
        <fullName evidence="1">Uncharacterized protein</fullName>
    </submittedName>
</protein>
<evidence type="ECO:0000313" key="1">
    <source>
        <dbReference type="EMBL" id="SVE59344.1"/>
    </source>
</evidence>
<reference evidence="1" key="1">
    <citation type="submission" date="2018-05" db="EMBL/GenBank/DDBJ databases">
        <authorList>
            <person name="Lanie J.A."/>
            <person name="Ng W.-L."/>
            <person name="Kazmierczak K.M."/>
            <person name="Andrzejewski T.M."/>
            <person name="Davidsen T.M."/>
            <person name="Wayne K.J."/>
            <person name="Tettelin H."/>
            <person name="Glass J.I."/>
            <person name="Rusch D."/>
            <person name="Podicherti R."/>
            <person name="Tsui H.-C.T."/>
            <person name="Winkler M.E."/>
        </authorList>
    </citation>
    <scope>NUCLEOTIDE SEQUENCE</scope>
</reference>
<feature type="non-terminal residue" evidence="1">
    <location>
        <position position="62"/>
    </location>
</feature>
<dbReference type="AlphaFoldDB" id="A0A383ES00"/>
<sequence length="62" mass="7102">MAVSNYQPSYYEVSSLEEAMGKILTPEDGVSPRERWEKETPIIADMLTNRLNLSANHNIIDY</sequence>